<dbReference type="GO" id="GO:0030154">
    <property type="term" value="P:cell differentiation"/>
    <property type="evidence" value="ECO:0007669"/>
    <property type="project" value="UniProtKB-KW"/>
</dbReference>
<evidence type="ECO:0000256" key="5">
    <source>
        <dbReference type="ARBA" id="ARBA00023089"/>
    </source>
</evidence>
<reference evidence="8" key="2">
    <citation type="submission" date="2023-04" db="EMBL/GenBank/DDBJ databases">
        <authorList>
            <person name="Bruccoleri R.E."/>
            <person name="Oakeley E.J."/>
            <person name="Faust A.-M."/>
            <person name="Dessus-Babus S."/>
            <person name="Altorfer M."/>
            <person name="Burckhardt D."/>
            <person name="Oertli M."/>
            <person name="Naumann U."/>
            <person name="Petersen F."/>
            <person name="Wong J."/>
        </authorList>
    </citation>
    <scope>NUCLEOTIDE SEQUENCE</scope>
    <source>
        <strain evidence="8">GSM-AAB239-AS_SAM_17_03QT</strain>
        <tissue evidence="8">Leaf</tissue>
    </source>
</reference>
<name>A0AAX6FUA6_IRIPA</name>
<keyword evidence="9" id="KW-1185">Reference proteome</keyword>
<feature type="coiled-coil region" evidence="6">
    <location>
        <begin position="137"/>
        <end position="237"/>
    </location>
</feature>
<keyword evidence="5" id="KW-0287">Flowering</keyword>
<protein>
    <recommendedName>
        <fullName evidence="10">Protein FLC EXPRESSOR</fullName>
    </recommendedName>
</protein>
<dbReference type="GO" id="GO:0009908">
    <property type="term" value="P:flower development"/>
    <property type="evidence" value="ECO:0007669"/>
    <property type="project" value="UniProtKB-KW"/>
</dbReference>
<dbReference type="EMBL" id="JANAVB010025800">
    <property type="protein sequence ID" value="KAJ6819984.1"/>
    <property type="molecule type" value="Genomic_DNA"/>
</dbReference>
<evidence type="ECO:0000313" key="8">
    <source>
        <dbReference type="EMBL" id="KAJ6819984.1"/>
    </source>
</evidence>
<evidence type="ECO:0000256" key="7">
    <source>
        <dbReference type="SAM" id="MobiDB-lite"/>
    </source>
</evidence>
<accession>A0AAX6FUA6</accession>
<evidence type="ECO:0000256" key="4">
    <source>
        <dbReference type="ARBA" id="ARBA00023054"/>
    </source>
</evidence>
<keyword evidence="4 6" id="KW-0175">Coiled coil</keyword>
<reference evidence="8" key="1">
    <citation type="journal article" date="2023" name="GigaByte">
        <title>Genome assembly of the bearded iris, Iris pallida Lam.</title>
        <authorList>
            <person name="Bruccoleri R.E."/>
            <person name="Oakeley E.J."/>
            <person name="Faust A.M.E."/>
            <person name="Altorfer M."/>
            <person name="Dessus-Babus S."/>
            <person name="Burckhardt D."/>
            <person name="Oertli M."/>
            <person name="Naumann U."/>
            <person name="Petersen F."/>
            <person name="Wong J."/>
        </authorList>
    </citation>
    <scope>NUCLEOTIDE SEQUENCE</scope>
    <source>
        <strain evidence="8">GSM-AAB239-AS_SAM_17_03QT</strain>
    </source>
</reference>
<sequence length="296" mass="33747">MAGRSRLPPYVLHHEDRPSPPHLRHHHLPPPSHHHHHHHQHPTSVVAVLEDRLAAQHRETQNLLLDNQHLAATHVVLKQELTSSRLNLRLAADSVARTKADRDAKVRKVYERYMRVEDEARAVDGMRMELVQVRSDVSKLGQLRDELLERLKELKDELGRVRGEMGRSEEIKEEIEIMRKELERGRLAVEYEKKVHADNLEQSKAMEKNMLSLAREVENLRAELANAEKRARAAAAAAANPGQGYAETYRNSEMAYGGNSYTDAYSLHQVGINSGSQYEFPAAPHSSYDIQQSHAH</sequence>
<evidence type="ECO:0008006" key="10">
    <source>
        <dbReference type="Google" id="ProtNLM"/>
    </source>
</evidence>
<dbReference type="InterPro" id="IPR040353">
    <property type="entry name" value="FLX/FLX-like"/>
</dbReference>
<feature type="compositionally biased region" description="Basic residues" evidence="7">
    <location>
        <begin position="22"/>
        <end position="41"/>
    </location>
</feature>
<feature type="region of interest" description="Disordered" evidence="7">
    <location>
        <begin position="1"/>
        <end position="44"/>
    </location>
</feature>
<keyword evidence="3" id="KW-0221">Differentiation</keyword>
<evidence type="ECO:0000256" key="6">
    <source>
        <dbReference type="SAM" id="Coils"/>
    </source>
</evidence>
<comment type="similarity">
    <text evidence="1">Belongs to the FLX family.</text>
</comment>
<comment type="caution">
    <text evidence="8">The sequence shown here is derived from an EMBL/GenBank/DDBJ whole genome shotgun (WGS) entry which is preliminary data.</text>
</comment>
<dbReference type="Proteomes" id="UP001140949">
    <property type="component" value="Unassembled WGS sequence"/>
</dbReference>
<gene>
    <name evidence="8" type="ORF">M6B38_398745</name>
</gene>
<evidence type="ECO:0000313" key="9">
    <source>
        <dbReference type="Proteomes" id="UP001140949"/>
    </source>
</evidence>
<proteinExistence type="inferred from homology"/>
<dbReference type="AlphaFoldDB" id="A0AAX6FUA6"/>
<evidence type="ECO:0000256" key="3">
    <source>
        <dbReference type="ARBA" id="ARBA00022782"/>
    </source>
</evidence>
<dbReference type="PANTHER" id="PTHR33405">
    <property type="entry name" value="PROTEIN FLX-LIKE 2"/>
    <property type="match status" value="1"/>
</dbReference>
<organism evidence="8 9">
    <name type="scientific">Iris pallida</name>
    <name type="common">Sweet iris</name>
    <dbReference type="NCBI Taxonomy" id="29817"/>
    <lineage>
        <taxon>Eukaryota</taxon>
        <taxon>Viridiplantae</taxon>
        <taxon>Streptophyta</taxon>
        <taxon>Embryophyta</taxon>
        <taxon>Tracheophyta</taxon>
        <taxon>Spermatophyta</taxon>
        <taxon>Magnoliopsida</taxon>
        <taxon>Liliopsida</taxon>
        <taxon>Asparagales</taxon>
        <taxon>Iridaceae</taxon>
        <taxon>Iridoideae</taxon>
        <taxon>Irideae</taxon>
        <taxon>Iris</taxon>
    </lineage>
</organism>
<dbReference type="PANTHER" id="PTHR33405:SF17">
    <property type="entry name" value="PROTEIN FLC EXPRESSOR"/>
    <property type="match status" value="1"/>
</dbReference>
<evidence type="ECO:0000256" key="1">
    <source>
        <dbReference type="ARBA" id="ARBA00005405"/>
    </source>
</evidence>
<keyword evidence="2" id="KW-0217">Developmental protein</keyword>
<evidence type="ECO:0000256" key="2">
    <source>
        <dbReference type="ARBA" id="ARBA00022473"/>
    </source>
</evidence>